<evidence type="ECO:0000313" key="2">
    <source>
        <dbReference type="Proteomes" id="UP001208649"/>
    </source>
</evidence>
<comment type="caution">
    <text evidence="1">The sequence shown here is derived from an EMBL/GenBank/DDBJ whole genome shotgun (WGS) entry which is preliminary data.</text>
</comment>
<dbReference type="Proteomes" id="UP001208649">
    <property type="component" value="Unassembled WGS sequence"/>
</dbReference>
<reference evidence="2" key="1">
    <citation type="submission" date="2023-07" db="EMBL/GenBank/DDBJ databases">
        <title>Chryseobacterium sp. strain PBS4-4 Genome sequencing and assembly.</title>
        <authorList>
            <person name="Jung Y."/>
        </authorList>
    </citation>
    <scope>NUCLEOTIDE SEQUENCE [LARGE SCALE GENOMIC DNA]</scope>
    <source>
        <strain evidence="2">PBS4-4</strain>
    </source>
</reference>
<accession>A0ABT2W9J0</accession>
<proteinExistence type="predicted"/>
<evidence type="ECO:0000313" key="1">
    <source>
        <dbReference type="EMBL" id="MCU7618849.1"/>
    </source>
</evidence>
<dbReference type="EMBL" id="JAOTEM010000005">
    <property type="protein sequence ID" value="MCU7618849.1"/>
    <property type="molecule type" value="Genomic_DNA"/>
</dbReference>
<keyword evidence="2" id="KW-1185">Reference proteome</keyword>
<organism evidence="1 2">
    <name type="scientific">Chryseobacterium edaphi</name>
    <dbReference type="NCBI Taxonomy" id="2976532"/>
    <lineage>
        <taxon>Bacteria</taxon>
        <taxon>Pseudomonadati</taxon>
        <taxon>Bacteroidota</taxon>
        <taxon>Flavobacteriia</taxon>
        <taxon>Flavobacteriales</taxon>
        <taxon>Weeksellaceae</taxon>
        <taxon>Chryseobacterium group</taxon>
        <taxon>Chryseobacterium</taxon>
    </lineage>
</organism>
<evidence type="ECO:0008006" key="3">
    <source>
        <dbReference type="Google" id="ProtNLM"/>
    </source>
</evidence>
<name>A0ABT2W9J0_9FLAO</name>
<dbReference type="RefSeq" id="WP_263004376.1">
    <property type="nucleotide sequence ID" value="NZ_JAOTEM010000005.1"/>
</dbReference>
<protein>
    <recommendedName>
        <fullName evidence="3">HEPN domain-containing protein</fullName>
    </recommendedName>
</protein>
<sequence length="236" mass="28567">MKTIETNKHFAILDEIENSYKLIIYGLKELQNMGVYNKYYFLSLQLLSQGIERWLKIYICLSYFDKNEKLPNHREIKKYSHNLELLHKDITELYFKKEDFKNQFLLDFEFLTNNDDLKRLLNILSKFGEKSRYHCMDVITDNPNKDIDVIESWKDFENDIKKKFNYNLTITDEYLENLQEKINTYIIVIIEKYLSAISRQFIHEFHGELPKIMIMNNFYNFGKIYDGEYGAKDYSK</sequence>
<gene>
    <name evidence="1" type="ORF">NZ698_16840</name>
</gene>